<dbReference type="EMBL" id="LR739235">
    <property type="protein sequence ID" value="VZR98596.1"/>
    <property type="molecule type" value="Genomic_DNA"/>
</dbReference>
<name>A0A654IKJ3_9MOLU</name>
<gene>
    <name evidence="2" type="ORF">MF5295_00850</name>
</gene>
<proteinExistence type="predicted"/>
<reference evidence="2" key="1">
    <citation type="submission" date="2019-11" db="EMBL/GenBank/DDBJ databases">
        <authorList>
            <person name="Falquet L."/>
            <person name="Falquet L."/>
        </authorList>
    </citation>
    <scope>NUCLEOTIDE SEQUENCE</scope>
    <source>
        <strain evidence="2">8756-13</strain>
    </source>
</reference>
<feature type="chain" id="PRO_5024958150" description="Lipoprotein" evidence="1">
    <location>
        <begin position="21"/>
        <end position="432"/>
    </location>
</feature>
<dbReference type="PROSITE" id="PS51257">
    <property type="entry name" value="PROKAR_LIPOPROTEIN"/>
    <property type="match status" value="1"/>
</dbReference>
<organism evidence="2">
    <name type="scientific">Mycoplasma feriruminatoris</name>
    <dbReference type="NCBI Taxonomy" id="1179777"/>
    <lineage>
        <taxon>Bacteria</taxon>
        <taxon>Bacillati</taxon>
        <taxon>Mycoplasmatota</taxon>
        <taxon>Mollicutes</taxon>
        <taxon>Mycoplasmataceae</taxon>
        <taxon>Mycoplasma</taxon>
    </lineage>
</organism>
<evidence type="ECO:0008006" key="3">
    <source>
        <dbReference type="Google" id="ProtNLM"/>
    </source>
</evidence>
<accession>A0A654IKJ3</accession>
<feature type="signal peptide" evidence="1">
    <location>
        <begin position="1"/>
        <end position="20"/>
    </location>
</feature>
<sequence>MKKLLGILMFGSITVLPTLTAVSCSTTITHTIKTSFNDDVKVDKLVWKDTKYEKESDSSSVQDITNSLNGTTNAYSRTVTDVLNLLTRNIQEERNLKESYDLFRGKAEDTSVVGYYTGSDSKRHRISQQDFYKKLDDSNTHISSLKGLLQLREFVKNEKNKTFVESLKSSNKSLKQDIEHVNGWSEEFTKNLDNVVNSSTDNRIKDIKLVSKVSKTNSSFSTFEQDVKNAPSGSQKIDLKDSNNNVVGDIKDIKDHTAYVFGTSPLKDPFGMSVIGDNKKPDIKSEKPTINYSNDKLTKKDDSYVNLANNGNIKDKFIYNINQKWELSSEHNFYYMDSKAETLELEITHIMDKKEFKFYVQFGGLIKVYTPLVETYTPKDNKDDNKKHAFIGWTFNSYRFSDDYSKGNNSPYRFKDISLKISEKSFTINNGK</sequence>
<evidence type="ECO:0000256" key="1">
    <source>
        <dbReference type="SAM" id="SignalP"/>
    </source>
</evidence>
<keyword evidence="1" id="KW-0732">Signal</keyword>
<protein>
    <recommendedName>
        <fullName evidence="3">Lipoprotein</fullName>
    </recommendedName>
</protein>
<dbReference type="AlphaFoldDB" id="A0A654IKJ3"/>
<evidence type="ECO:0000313" key="2">
    <source>
        <dbReference type="EMBL" id="VZR98596.1"/>
    </source>
</evidence>